<keyword evidence="1" id="KW-1133">Transmembrane helix</keyword>
<name>A0A5B0SS62_9ENTR</name>
<reference evidence="2 3" key="1">
    <citation type="submission" date="2019-08" db="EMBL/GenBank/DDBJ databases">
        <title>Draft genome sequence of Citrobacter portucalensis strain isolated from green turtle.</title>
        <authorList>
            <person name="Fernandes M.R."/>
            <person name="Sellera F.P."/>
            <person name="Goldeberg D.W."/>
            <person name="Costa D.C."/>
            <person name="Lincopan N."/>
        </authorList>
    </citation>
    <scope>NUCLEOTIDE SEQUENCE [LARGE SCALE GENOMIC DNA]</scope>
    <source>
        <strain evidence="2 3">TV06</strain>
    </source>
</reference>
<keyword evidence="1" id="KW-0472">Membrane</keyword>
<evidence type="ECO:0000313" key="2">
    <source>
        <dbReference type="EMBL" id="KAA1139564.1"/>
    </source>
</evidence>
<gene>
    <name evidence="2" type="ORF">D3H66_26540</name>
</gene>
<keyword evidence="1" id="KW-0812">Transmembrane</keyword>
<protein>
    <submittedName>
        <fullName evidence="2">Uncharacterized protein</fullName>
    </submittedName>
</protein>
<evidence type="ECO:0000313" key="3">
    <source>
        <dbReference type="Proteomes" id="UP000323297"/>
    </source>
</evidence>
<sequence>MSDDMINIIGIGFLSLLFWYIQIYRPKLKLKMQGELQLKSALITDIRTRYRAIHTVFYKSF</sequence>
<comment type="caution">
    <text evidence="2">The sequence shown here is derived from an EMBL/GenBank/DDBJ whole genome shotgun (WGS) entry which is preliminary data.</text>
</comment>
<feature type="transmembrane region" description="Helical" evidence="1">
    <location>
        <begin position="6"/>
        <end position="24"/>
    </location>
</feature>
<feature type="non-terminal residue" evidence="2">
    <location>
        <position position="61"/>
    </location>
</feature>
<proteinExistence type="predicted"/>
<organism evidence="2 3">
    <name type="scientific">Citrobacter portucalensis</name>
    <dbReference type="NCBI Taxonomy" id="1639133"/>
    <lineage>
        <taxon>Bacteria</taxon>
        <taxon>Pseudomonadati</taxon>
        <taxon>Pseudomonadota</taxon>
        <taxon>Gammaproteobacteria</taxon>
        <taxon>Enterobacterales</taxon>
        <taxon>Enterobacteriaceae</taxon>
        <taxon>Citrobacter</taxon>
        <taxon>Citrobacter freundii complex</taxon>
    </lineage>
</organism>
<dbReference type="AlphaFoldDB" id="A0A5B0SS62"/>
<dbReference type="EMBL" id="VTZD01000195">
    <property type="protein sequence ID" value="KAA1139564.1"/>
    <property type="molecule type" value="Genomic_DNA"/>
</dbReference>
<accession>A0A5B0SS62</accession>
<evidence type="ECO:0000256" key="1">
    <source>
        <dbReference type="SAM" id="Phobius"/>
    </source>
</evidence>
<dbReference type="Proteomes" id="UP000323297">
    <property type="component" value="Unassembled WGS sequence"/>
</dbReference>